<name>A0A419RR96_9SPHN</name>
<evidence type="ECO:0000256" key="4">
    <source>
        <dbReference type="ARBA" id="ARBA00023239"/>
    </source>
</evidence>
<dbReference type="Proteomes" id="UP000285232">
    <property type="component" value="Unassembled WGS sequence"/>
</dbReference>
<keyword evidence="2" id="KW-0479">Metal-binding</keyword>
<dbReference type="GO" id="GO:0046872">
    <property type="term" value="F:metal ion binding"/>
    <property type="evidence" value="ECO:0007669"/>
    <property type="project" value="UniProtKB-KW"/>
</dbReference>
<accession>A0A419RR96</accession>
<dbReference type="InterPro" id="IPR011057">
    <property type="entry name" value="Mss4-like_sf"/>
</dbReference>
<sequence>MSGPTTDGRCLCGAVQVTLENPKQHVEVCHCDMCRRWTGAWYPALEGESFSLAGEDAIRVHRSSDWAERAFCGTCGSHLWYKFLPTGNRSFLAGLFADANDLPVEREIFVEERAAWSTLPGEHPKLTGEEVIAEAKAQGLSFD</sequence>
<protein>
    <submittedName>
        <fullName evidence="6">GFA family protein</fullName>
    </submittedName>
</protein>
<evidence type="ECO:0000256" key="2">
    <source>
        <dbReference type="ARBA" id="ARBA00022723"/>
    </source>
</evidence>
<dbReference type="OrthoDB" id="7186766at2"/>
<dbReference type="PROSITE" id="PS51891">
    <property type="entry name" value="CENP_V_GFA"/>
    <property type="match status" value="1"/>
</dbReference>
<dbReference type="GO" id="GO:0016846">
    <property type="term" value="F:carbon-sulfur lyase activity"/>
    <property type="evidence" value="ECO:0007669"/>
    <property type="project" value="InterPro"/>
</dbReference>
<dbReference type="Gene3D" id="3.90.1590.10">
    <property type="entry name" value="glutathione-dependent formaldehyde- activating enzyme (gfa)"/>
    <property type="match status" value="1"/>
</dbReference>
<reference evidence="6 7" key="1">
    <citation type="journal article" date="2017" name="Int. J. Syst. Evol. Microbiol.">
        <title>Erythrobacter aquimixticola sp. nov., isolated from the junction between the ocean and a freshwater spring.</title>
        <authorList>
            <person name="Park S."/>
            <person name="Jung Y.T."/>
            <person name="Choi S.J."/>
            <person name="Yoon J.H."/>
        </authorList>
    </citation>
    <scope>NUCLEOTIDE SEQUENCE [LARGE SCALE GENOMIC DNA]</scope>
    <source>
        <strain evidence="6 7">JSSK-14</strain>
    </source>
</reference>
<comment type="similarity">
    <text evidence="1">Belongs to the Gfa family.</text>
</comment>
<dbReference type="RefSeq" id="WP_120047184.1">
    <property type="nucleotide sequence ID" value="NZ_RAHX01000001.1"/>
</dbReference>
<proteinExistence type="inferred from homology"/>
<dbReference type="AlphaFoldDB" id="A0A419RR96"/>
<dbReference type="EMBL" id="RAHX01000001">
    <property type="protein sequence ID" value="RJY08297.1"/>
    <property type="molecule type" value="Genomic_DNA"/>
</dbReference>
<organism evidence="6 7">
    <name type="scientific">Aurantiacibacter aquimixticola</name>
    <dbReference type="NCBI Taxonomy" id="1958945"/>
    <lineage>
        <taxon>Bacteria</taxon>
        <taxon>Pseudomonadati</taxon>
        <taxon>Pseudomonadota</taxon>
        <taxon>Alphaproteobacteria</taxon>
        <taxon>Sphingomonadales</taxon>
        <taxon>Erythrobacteraceae</taxon>
        <taxon>Aurantiacibacter</taxon>
    </lineage>
</organism>
<keyword evidence="7" id="KW-1185">Reference proteome</keyword>
<dbReference type="PANTHER" id="PTHR33337">
    <property type="entry name" value="GFA DOMAIN-CONTAINING PROTEIN"/>
    <property type="match status" value="1"/>
</dbReference>
<evidence type="ECO:0000256" key="1">
    <source>
        <dbReference type="ARBA" id="ARBA00005495"/>
    </source>
</evidence>
<dbReference type="SUPFAM" id="SSF51316">
    <property type="entry name" value="Mss4-like"/>
    <property type="match status" value="1"/>
</dbReference>
<feature type="domain" description="CENP-V/GFA" evidence="5">
    <location>
        <begin position="6"/>
        <end position="105"/>
    </location>
</feature>
<gene>
    <name evidence="6" type="ORF">D6201_02035</name>
</gene>
<evidence type="ECO:0000259" key="5">
    <source>
        <dbReference type="PROSITE" id="PS51891"/>
    </source>
</evidence>
<comment type="caution">
    <text evidence="6">The sequence shown here is derived from an EMBL/GenBank/DDBJ whole genome shotgun (WGS) entry which is preliminary data.</text>
</comment>
<keyword evidence="3" id="KW-0862">Zinc</keyword>
<keyword evidence="4" id="KW-0456">Lyase</keyword>
<evidence type="ECO:0000313" key="6">
    <source>
        <dbReference type="EMBL" id="RJY08297.1"/>
    </source>
</evidence>
<dbReference type="InterPro" id="IPR006913">
    <property type="entry name" value="CENP-V/GFA"/>
</dbReference>
<evidence type="ECO:0000313" key="7">
    <source>
        <dbReference type="Proteomes" id="UP000285232"/>
    </source>
</evidence>
<dbReference type="Pfam" id="PF04828">
    <property type="entry name" value="GFA"/>
    <property type="match status" value="1"/>
</dbReference>
<dbReference type="PANTHER" id="PTHR33337:SF40">
    <property type="entry name" value="CENP-V_GFA DOMAIN-CONTAINING PROTEIN-RELATED"/>
    <property type="match status" value="1"/>
</dbReference>
<evidence type="ECO:0000256" key="3">
    <source>
        <dbReference type="ARBA" id="ARBA00022833"/>
    </source>
</evidence>